<proteinExistence type="predicted"/>
<evidence type="ECO:0000259" key="3">
    <source>
        <dbReference type="Pfam" id="PF08237"/>
    </source>
</evidence>
<dbReference type="RefSeq" id="WP_085175520.1">
    <property type="nucleotide sequence ID" value="NZ_LQPC01000031.1"/>
</dbReference>
<sequence length="390" mass="40759">MKRLCAAVGVLAVGCSPGLASASTALILGGAGRYADLTDEELANALGGYFAEYDHRVNVPFAGTDDFGESIDAAADSMYDAVYSTPGKKTIGGVSQTAPAIAEVLRRLENDADAPPPSELDAAMYGAPSPFFFRLSGVDYQPLPETPYNLLIVRAEYDGVADFPDNPFNLLAVVNAYMGYNQLHYQAAFTDISQVPEEYITKTENAKGGTTTTVLIPTKVLPVLKPFADAGMSDQTVAYLDKILRPLIDSAYDRPEGGAAEAEVSQSDRRSVAVAAEAVTDVDAVDDDSDQDDSNQDGAATDGAVTDDAATDDGGGGGKADAGKADESAPRAGKHAKPDDDTPGERESRQTTKKSAGNDVQRGKHARDDRDDKRAASDTDGKAAASDTAA</sequence>
<dbReference type="PROSITE" id="PS51257">
    <property type="entry name" value="PROKAR_LIPOPROTEIN"/>
    <property type="match status" value="1"/>
</dbReference>
<dbReference type="AlphaFoldDB" id="A0A1X1WL78"/>
<evidence type="ECO:0000256" key="1">
    <source>
        <dbReference type="SAM" id="MobiDB-lite"/>
    </source>
</evidence>
<feature type="domain" description="PE-PPE" evidence="3">
    <location>
        <begin position="64"/>
        <end position="253"/>
    </location>
</feature>
<protein>
    <recommendedName>
        <fullName evidence="3">PE-PPE domain-containing protein</fullName>
    </recommendedName>
</protein>
<feature type="compositionally biased region" description="Basic and acidic residues" evidence="1">
    <location>
        <begin position="336"/>
        <end position="350"/>
    </location>
</feature>
<reference evidence="4 5" key="1">
    <citation type="submission" date="2016-01" db="EMBL/GenBank/DDBJ databases">
        <title>The new phylogeny of the genus Mycobacterium.</title>
        <authorList>
            <person name="Tarcisio F."/>
            <person name="Conor M."/>
            <person name="Antonella G."/>
            <person name="Elisabetta G."/>
            <person name="Giulia F.S."/>
            <person name="Sara T."/>
            <person name="Anna F."/>
            <person name="Clotilde B."/>
            <person name="Roberto B."/>
            <person name="Veronica D.S."/>
            <person name="Fabio R."/>
            <person name="Monica P."/>
            <person name="Olivier J."/>
            <person name="Enrico T."/>
            <person name="Nicola S."/>
        </authorList>
    </citation>
    <scope>NUCLEOTIDE SEQUENCE [LARGE SCALE GENOMIC DNA]</scope>
    <source>
        <strain evidence="4 5">DSM 45541</strain>
    </source>
</reference>
<feature type="compositionally biased region" description="Low complexity" evidence="1">
    <location>
        <begin position="296"/>
        <end position="308"/>
    </location>
</feature>
<comment type="caution">
    <text evidence="4">The sequence shown here is derived from an EMBL/GenBank/DDBJ whole genome shotgun (WGS) entry which is preliminary data.</text>
</comment>
<dbReference type="EMBL" id="LQPC01000031">
    <property type="protein sequence ID" value="ORV87320.1"/>
    <property type="molecule type" value="Genomic_DNA"/>
</dbReference>
<evidence type="ECO:0000313" key="4">
    <source>
        <dbReference type="EMBL" id="ORV87320.1"/>
    </source>
</evidence>
<dbReference type="Pfam" id="PF08237">
    <property type="entry name" value="PE-PPE"/>
    <property type="match status" value="1"/>
</dbReference>
<name>A0A1X1WL78_MYCIR</name>
<organism evidence="4 5">
    <name type="scientific">Mycolicibacterium iranicum</name>
    <name type="common">Mycobacterium iranicum</name>
    <dbReference type="NCBI Taxonomy" id="912594"/>
    <lineage>
        <taxon>Bacteria</taxon>
        <taxon>Bacillati</taxon>
        <taxon>Actinomycetota</taxon>
        <taxon>Actinomycetes</taxon>
        <taxon>Mycobacteriales</taxon>
        <taxon>Mycobacteriaceae</taxon>
        <taxon>Mycolicibacterium</taxon>
    </lineage>
</organism>
<accession>A0A1X1WL78</accession>
<feature type="chain" id="PRO_5010885345" description="PE-PPE domain-containing protein" evidence="2">
    <location>
        <begin position="23"/>
        <end position="390"/>
    </location>
</feature>
<dbReference type="InterPro" id="IPR013228">
    <property type="entry name" value="PE-PPE_C"/>
</dbReference>
<evidence type="ECO:0000313" key="5">
    <source>
        <dbReference type="Proteomes" id="UP000193622"/>
    </source>
</evidence>
<feature type="signal peptide" evidence="2">
    <location>
        <begin position="1"/>
        <end position="22"/>
    </location>
</feature>
<feature type="compositionally biased region" description="Basic and acidic residues" evidence="1">
    <location>
        <begin position="366"/>
        <end position="381"/>
    </location>
</feature>
<feature type="compositionally biased region" description="Acidic residues" evidence="1">
    <location>
        <begin position="283"/>
        <end position="295"/>
    </location>
</feature>
<evidence type="ECO:0000256" key="2">
    <source>
        <dbReference type="SAM" id="SignalP"/>
    </source>
</evidence>
<dbReference type="Proteomes" id="UP000193622">
    <property type="component" value="Unassembled WGS sequence"/>
</dbReference>
<keyword evidence="2" id="KW-0732">Signal</keyword>
<gene>
    <name evidence="4" type="ORF">AWC12_16910</name>
</gene>
<feature type="region of interest" description="Disordered" evidence="1">
    <location>
        <begin position="279"/>
        <end position="390"/>
    </location>
</feature>